<feature type="domain" description="Origin recognition complex subunit 3 N-terminal" evidence="7">
    <location>
        <begin position="59"/>
        <end position="329"/>
    </location>
</feature>
<dbReference type="Pfam" id="PF07034">
    <property type="entry name" value="ORC3_N"/>
    <property type="match status" value="1"/>
</dbReference>
<evidence type="ECO:0000256" key="3">
    <source>
        <dbReference type="ARBA" id="ARBA00022705"/>
    </source>
</evidence>
<protein>
    <submittedName>
        <fullName evidence="9">Uncharacterized protein</fullName>
    </submittedName>
</protein>
<reference evidence="9 10" key="1">
    <citation type="journal article" date="2016" name="Mol. Biol. Evol.">
        <title>Comparative Genomics of Early-Diverging Mushroom-Forming Fungi Provides Insights into the Origins of Lignocellulose Decay Capabilities.</title>
        <authorList>
            <person name="Nagy L.G."/>
            <person name="Riley R."/>
            <person name="Tritt A."/>
            <person name="Adam C."/>
            <person name="Daum C."/>
            <person name="Floudas D."/>
            <person name="Sun H."/>
            <person name="Yadav J.S."/>
            <person name="Pangilinan J."/>
            <person name="Larsson K.H."/>
            <person name="Matsuura K."/>
            <person name="Barry K."/>
            <person name="Labutti K."/>
            <person name="Kuo R."/>
            <person name="Ohm R.A."/>
            <person name="Bhattacharya S.S."/>
            <person name="Shirouzu T."/>
            <person name="Yoshinaga Y."/>
            <person name="Martin F.M."/>
            <person name="Grigoriev I.V."/>
            <person name="Hibbett D.S."/>
        </authorList>
    </citation>
    <scope>NUCLEOTIDE SEQUENCE [LARGE SCALE GENOMIC DNA]</scope>
    <source>
        <strain evidence="9 10">HHB12029</strain>
    </source>
</reference>
<dbReference type="CDD" id="cd20704">
    <property type="entry name" value="Orc3"/>
    <property type="match status" value="1"/>
</dbReference>
<evidence type="ECO:0000313" key="9">
    <source>
        <dbReference type="EMBL" id="KZV99010.1"/>
    </source>
</evidence>
<dbReference type="EMBL" id="KV425913">
    <property type="protein sequence ID" value="KZV99010.1"/>
    <property type="molecule type" value="Genomic_DNA"/>
</dbReference>
<comment type="subcellular location">
    <subcellularLocation>
        <location evidence="1">Nucleus</location>
    </subcellularLocation>
</comment>
<feature type="compositionally biased region" description="Acidic residues" evidence="6">
    <location>
        <begin position="622"/>
        <end position="634"/>
    </location>
</feature>
<dbReference type="GO" id="GO:0031261">
    <property type="term" value="C:DNA replication preinitiation complex"/>
    <property type="evidence" value="ECO:0007669"/>
    <property type="project" value="TreeGrafter"/>
</dbReference>
<dbReference type="PANTHER" id="PTHR12748">
    <property type="entry name" value="ORIGIN RECOGNITION COMPLEX SUBUNIT 3"/>
    <property type="match status" value="1"/>
</dbReference>
<dbReference type="InterPro" id="IPR040855">
    <property type="entry name" value="ORC_WH_C"/>
</dbReference>
<proteinExistence type="inferred from homology"/>
<dbReference type="InterPro" id="IPR020795">
    <property type="entry name" value="ORC3"/>
</dbReference>
<dbReference type="InParanoid" id="A0A165MAY0"/>
<dbReference type="OrthoDB" id="10265211at2759"/>
<dbReference type="GO" id="GO:0006270">
    <property type="term" value="P:DNA replication initiation"/>
    <property type="evidence" value="ECO:0007669"/>
    <property type="project" value="TreeGrafter"/>
</dbReference>
<dbReference type="Pfam" id="PF18137">
    <property type="entry name" value="WHD_ORC"/>
    <property type="match status" value="1"/>
</dbReference>
<gene>
    <name evidence="9" type="ORF">EXIGLDRAFT_831786</name>
</gene>
<comment type="similarity">
    <text evidence="2">Belongs to the ORC3 family.</text>
</comment>
<evidence type="ECO:0000256" key="5">
    <source>
        <dbReference type="ARBA" id="ARBA00023242"/>
    </source>
</evidence>
<feature type="region of interest" description="Disordered" evidence="6">
    <location>
        <begin position="618"/>
        <end position="676"/>
    </location>
</feature>
<sequence length="724" mass="80754">MARGRRAPRKSDPEPEPDTPQNENCYIIPFNTSHASREDAAAVLPGHPSAEWDVDGGPAARLEACAAALKKCLDRMQNVLAQLRAKTVDDIHGFVTTDRRTANPLMPALETPAAVISGSDPGLVMNIMDDLCERLEEDDSNNVVHLHASDCSNIAGTLKALIGSLVKNSDESAIRGGASSDLSVLCAWLQSQNQSQEDGTVRVVVLFHDVEMFEPTVLGELFGICSLYAANIPFVFCLGTSARADFLRACLPRAALTALHIRKFAMAQTSTAVFETLIRKLYFDPEFSPDVMLGPAAFELLLDDTNRFNASIEFLRSTLRLVHMHHFAEPVTSFCLDELLGQTDRAHAERLLEHGESIGFRERLLAALDVPPTPNSIVSGAALLDSVVSARANFAEKTMGLRIAFNLLETLQKFLREHQFRAAELRYGFGHLVQLCLEGTLDETAKELCTLVLKLSAEQLQALLKLLYAELRKLPPQNGSAEQQLRTRILQEKESVGETTSIDDVRQAADGVSRLLHEYFSERLVKLHELPLCNAWYTGHTTCSPELLNANPRASTLASLTFPYAVAPPGEEREPQQQEQMSDTSVLFKRYLDSGKLINIHDWYRAFAFNLHKGERRVPADTDADEDDEDEDSDGPSSPKRRKRGSRASKSPSKSPKKRKKDASVAKWTEEDPAEWEAETKARFLRSYHELEYLGFIRHTRRKVEHVQRTVFDVPLDDEDDEQL</sequence>
<evidence type="ECO:0000256" key="6">
    <source>
        <dbReference type="SAM" id="MobiDB-lite"/>
    </source>
</evidence>
<evidence type="ECO:0000259" key="7">
    <source>
        <dbReference type="Pfam" id="PF07034"/>
    </source>
</evidence>
<evidence type="ECO:0000256" key="2">
    <source>
        <dbReference type="ARBA" id="ARBA00010977"/>
    </source>
</evidence>
<name>A0A165MAY0_EXIGL</name>
<dbReference type="InterPro" id="IPR045667">
    <property type="entry name" value="ORC3_N"/>
</dbReference>
<evidence type="ECO:0000259" key="8">
    <source>
        <dbReference type="Pfam" id="PF18137"/>
    </source>
</evidence>
<feature type="domain" description="Origin recognition complex subunit 3 winged helix C-terminal" evidence="8">
    <location>
        <begin position="553"/>
        <end position="712"/>
    </location>
</feature>
<dbReference type="STRING" id="1314781.A0A165MAY0"/>
<dbReference type="AlphaFoldDB" id="A0A165MAY0"/>
<dbReference type="GO" id="GO:0003688">
    <property type="term" value="F:DNA replication origin binding"/>
    <property type="evidence" value="ECO:0007669"/>
    <property type="project" value="TreeGrafter"/>
</dbReference>
<evidence type="ECO:0000256" key="1">
    <source>
        <dbReference type="ARBA" id="ARBA00004123"/>
    </source>
</evidence>
<keyword evidence="3" id="KW-0235">DNA replication</keyword>
<evidence type="ECO:0000313" key="10">
    <source>
        <dbReference type="Proteomes" id="UP000077266"/>
    </source>
</evidence>
<dbReference type="GO" id="GO:0005656">
    <property type="term" value="C:nuclear pre-replicative complex"/>
    <property type="evidence" value="ECO:0007669"/>
    <property type="project" value="TreeGrafter"/>
</dbReference>
<evidence type="ECO:0000256" key="4">
    <source>
        <dbReference type="ARBA" id="ARBA00023125"/>
    </source>
</evidence>
<dbReference type="PANTHER" id="PTHR12748:SF0">
    <property type="entry name" value="ORIGIN RECOGNITION COMPLEX SUBUNIT 3"/>
    <property type="match status" value="1"/>
</dbReference>
<dbReference type="Proteomes" id="UP000077266">
    <property type="component" value="Unassembled WGS sequence"/>
</dbReference>
<keyword evidence="4" id="KW-0238">DNA-binding</keyword>
<feature type="region of interest" description="Disordered" evidence="6">
    <location>
        <begin position="1"/>
        <end position="24"/>
    </location>
</feature>
<keyword evidence="5" id="KW-0539">Nucleus</keyword>
<keyword evidence="10" id="KW-1185">Reference proteome</keyword>
<accession>A0A165MAY0</accession>
<dbReference type="GO" id="GO:0005664">
    <property type="term" value="C:nuclear origin of replication recognition complex"/>
    <property type="evidence" value="ECO:0007669"/>
    <property type="project" value="InterPro"/>
</dbReference>
<organism evidence="9 10">
    <name type="scientific">Exidia glandulosa HHB12029</name>
    <dbReference type="NCBI Taxonomy" id="1314781"/>
    <lineage>
        <taxon>Eukaryota</taxon>
        <taxon>Fungi</taxon>
        <taxon>Dikarya</taxon>
        <taxon>Basidiomycota</taxon>
        <taxon>Agaricomycotina</taxon>
        <taxon>Agaricomycetes</taxon>
        <taxon>Auriculariales</taxon>
        <taxon>Exidiaceae</taxon>
        <taxon>Exidia</taxon>
    </lineage>
</organism>